<dbReference type="GO" id="GO:0008270">
    <property type="term" value="F:zinc ion binding"/>
    <property type="evidence" value="ECO:0007669"/>
    <property type="project" value="UniProtKB-UniRule"/>
</dbReference>
<dbReference type="GO" id="GO:0008697">
    <property type="term" value="F:4-deoxy-L-threo-5-hexosulose-uronate ketol-isomerase activity"/>
    <property type="evidence" value="ECO:0007669"/>
    <property type="project" value="UniProtKB-UniRule"/>
</dbReference>
<evidence type="ECO:0000256" key="1">
    <source>
        <dbReference type="ARBA" id="ARBA00000552"/>
    </source>
</evidence>
<comment type="cofactor">
    <cofactor evidence="6">
        <name>Zn(2+)</name>
        <dbReference type="ChEBI" id="CHEBI:29105"/>
    </cofactor>
    <text evidence="6">Binds 1 zinc ion per subunit.</text>
</comment>
<dbReference type="InterPro" id="IPR014710">
    <property type="entry name" value="RmlC-like_jellyroll"/>
</dbReference>
<evidence type="ECO:0000256" key="4">
    <source>
        <dbReference type="ARBA" id="ARBA00022833"/>
    </source>
</evidence>
<dbReference type="AlphaFoldDB" id="A0A852ZXV5"/>
<dbReference type="Proteomes" id="UP000567795">
    <property type="component" value="Unassembled WGS sequence"/>
</dbReference>
<dbReference type="PANTHER" id="PTHR38461">
    <property type="entry name" value="4-DEOXY-L-THREO-5-HEXOSULOSE-URONATE KETOL-ISOMERASE"/>
    <property type="match status" value="1"/>
</dbReference>
<feature type="region of interest" description="Disordered" evidence="7">
    <location>
        <begin position="1"/>
        <end position="29"/>
    </location>
</feature>
<dbReference type="RefSeq" id="WP_218904071.1">
    <property type="nucleotide sequence ID" value="NZ_JACBZD010000001.1"/>
</dbReference>
<comment type="caution">
    <text evidence="8">The sequence shown here is derived from an EMBL/GenBank/DDBJ whole genome shotgun (WGS) entry which is preliminary data.</text>
</comment>
<dbReference type="Gene3D" id="2.60.120.520">
    <property type="entry name" value="pectin degrading enzyme 5-keto 4- deoxyuronate isomerase, domain 1"/>
    <property type="match status" value="1"/>
</dbReference>
<feature type="binding site" evidence="6">
    <location>
        <position position="228"/>
    </location>
    <ligand>
        <name>Zn(2+)</name>
        <dbReference type="ChEBI" id="CHEBI:29105"/>
    </ligand>
</feature>
<comment type="pathway">
    <text evidence="6">Glycan metabolism; pectin degradation; 2-dehydro-3-deoxy-D-gluconate from pectin: step 4/5.</text>
</comment>
<dbReference type="GO" id="GO:0019698">
    <property type="term" value="P:D-galacturonate catabolic process"/>
    <property type="evidence" value="ECO:0007669"/>
    <property type="project" value="TreeGrafter"/>
</dbReference>
<dbReference type="UniPathway" id="UPA00545">
    <property type="reaction ID" value="UER00826"/>
</dbReference>
<organism evidence="8 9">
    <name type="scientific">Allostreptomyces psammosilenae</name>
    <dbReference type="NCBI Taxonomy" id="1892865"/>
    <lineage>
        <taxon>Bacteria</taxon>
        <taxon>Bacillati</taxon>
        <taxon>Actinomycetota</taxon>
        <taxon>Actinomycetes</taxon>
        <taxon>Kitasatosporales</taxon>
        <taxon>Streptomycetaceae</taxon>
        <taxon>Allostreptomyces</taxon>
    </lineage>
</organism>
<sequence length="310" mass="33695">MEGSNTRNTGDAAGGGHTAPGEHPGHTMEVRHATHPDQVPGLDTEDLRRHYLVENLFPTGRIRAVYTHTDRMVIAGTTPAPGEPVELGTFPPLRADHFLQRRELGVINLGGPGTVTADGTEHALDTKDCLYLGRGVREVAFATAQPPTGTPAGPPARFYLVSTPAHTTHPTRLARHRDSTGIRLGTADGANIRTLHRYIAADGIPSCQLVMGVTVLEPGSLWNTMPCHTHDRRTEIYLYTDLPDDHRVIHLMGRPDRTRHLVVAGDQAVIAPSWSVHTGAGTHAYAFVWAMGGENQAFDDMDHVTIPELR</sequence>
<dbReference type="PANTHER" id="PTHR38461:SF1">
    <property type="entry name" value="4-DEOXY-L-THREO-5-HEXOSULOSE-URONATE KETOL-ISOMERASE"/>
    <property type="match status" value="1"/>
</dbReference>
<feature type="binding site" evidence="6">
    <location>
        <position position="277"/>
    </location>
    <ligand>
        <name>Zn(2+)</name>
        <dbReference type="ChEBI" id="CHEBI:29105"/>
    </ligand>
</feature>
<evidence type="ECO:0000313" key="8">
    <source>
        <dbReference type="EMBL" id="NYI06607.1"/>
    </source>
</evidence>
<gene>
    <name evidence="6" type="primary">kduI</name>
    <name evidence="8" type="ORF">FHU37_003550</name>
</gene>
<dbReference type="CDD" id="cd20491">
    <property type="entry name" value="cupin_KduI_C"/>
    <property type="match status" value="1"/>
</dbReference>
<dbReference type="Gene3D" id="2.60.120.10">
    <property type="entry name" value="Jelly Rolls"/>
    <property type="match status" value="1"/>
</dbReference>
<feature type="binding site" evidence="6">
    <location>
        <position position="230"/>
    </location>
    <ligand>
        <name>Zn(2+)</name>
        <dbReference type="ChEBI" id="CHEBI:29105"/>
    </ligand>
</feature>
<dbReference type="InterPro" id="IPR027449">
    <property type="entry name" value="KduI_N"/>
</dbReference>
<comment type="similarity">
    <text evidence="2 6">Belongs to the KduI family.</text>
</comment>
<evidence type="ECO:0000256" key="7">
    <source>
        <dbReference type="SAM" id="MobiDB-lite"/>
    </source>
</evidence>
<dbReference type="Pfam" id="PF04962">
    <property type="entry name" value="KduI"/>
    <property type="match status" value="1"/>
</dbReference>
<dbReference type="GO" id="GO:0042840">
    <property type="term" value="P:D-glucuronate catabolic process"/>
    <property type="evidence" value="ECO:0007669"/>
    <property type="project" value="TreeGrafter"/>
</dbReference>
<dbReference type="EMBL" id="JACBZD010000001">
    <property type="protein sequence ID" value="NYI06607.1"/>
    <property type="molecule type" value="Genomic_DNA"/>
</dbReference>
<dbReference type="SUPFAM" id="SSF51182">
    <property type="entry name" value="RmlC-like cupins"/>
    <property type="match status" value="1"/>
</dbReference>
<dbReference type="EC" id="5.3.1.17" evidence="6"/>
<dbReference type="HAMAP" id="MF_00687">
    <property type="entry name" value="KduI"/>
    <property type="match status" value="1"/>
</dbReference>
<keyword evidence="3 6" id="KW-0479">Metal-binding</keyword>
<dbReference type="InterPro" id="IPR007045">
    <property type="entry name" value="KduI"/>
</dbReference>
<comment type="function">
    <text evidence="6">Catalyzes the isomerization of 5-dehydro-4-deoxy-D-glucuronate to 3-deoxy-D-glycero-2,5-hexodiulosonate.</text>
</comment>
<accession>A0A852ZXV5</accession>
<dbReference type="GO" id="GO:0045490">
    <property type="term" value="P:pectin catabolic process"/>
    <property type="evidence" value="ECO:0007669"/>
    <property type="project" value="UniProtKB-UniRule"/>
</dbReference>
<evidence type="ECO:0000256" key="3">
    <source>
        <dbReference type="ARBA" id="ARBA00022723"/>
    </source>
</evidence>
<comment type="catalytic activity">
    <reaction evidence="1 6">
        <text>5-dehydro-4-deoxy-D-glucuronate = 3-deoxy-D-glycero-2,5-hexodiulosonate</text>
        <dbReference type="Rhea" id="RHEA:23896"/>
        <dbReference type="ChEBI" id="CHEBI:17117"/>
        <dbReference type="ChEBI" id="CHEBI:29071"/>
        <dbReference type="EC" id="5.3.1.17"/>
    </reaction>
</comment>
<name>A0A852ZXV5_9ACTN</name>
<keyword evidence="4 6" id="KW-0862">Zinc</keyword>
<keyword evidence="9" id="KW-1185">Reference proteome</keyword>
<dbReference type="CDD" id="cd20294">
    <property type="entry name" value="cupin_KduI_N"/>
    <property type="match status" value="1"/>
</dbReference>
<evidence type="ECO:0000313" key="9">
    <source>
        <dbReference type="Proteomes" id="UP000567795"/>
    </source>
</evidence>
<keyword evidence="5 6" id="KW-0413">Isomerase</keyword>
<reference evidence="8 9" key="1">
    <citation type="submission" date="2020-07" db="EMBL/GenBank/DDBJ databases">
        <title>Sequencing the genomes of 1000 actinobacteria strains.</title>
        <authorList>
            <person name="Klenk H.-P."/>
        </authorList>
    </citation>
    <scope>NUCLEOTIDE SEQUENCE [LARGE SCALE GENOMIC DNA]</scope>
    <source>
        <strain evidence="8 9">DSM 42178</strain>
    </source>
</reference>
<dbReference type="InterPro" id="IPR011051">
    <property type="entry name" value="RmlC_Cupin_sf"/>
</dbReference>
<dbReference type="InterPro" id="IPR021120">
    <property type="entry name" value="KduI/IolB_isomerase"/>
</dbReference>
<proteinExistence type="inferred from homology"/>
<evidence type="ECO:0000256" key="6">
    <source>
        <dbReference type="HAMAP-Rule" id="MF_00687"/>
    </source>
</evidence>
<feature type="binding site" evidence="6">
    <location>
        <position position="235"/>
    </location>
    <ligand>
        <name>Zn(2+)</name>
        <dbReference type="ChEBI" id="CHEBI:29105"/>
    </ligand>
</feature>
<protein>
    <recommendedName>
        <fullName evidence="6">4-deoxy-L-threo-5-hexosulose-uronate ketol-isomerase</fullName>
        <ecNumber evidence="6">5.3.1.17</ecNumber>
    </recommendedName>
    <alternativeName>
        <fullName evidence="6">5-keto-4-deoxyuronate isomerase</fullName>
    </alternativeName>
    <alternativeName>
        <fullName evidence="6">DKI isomerase</fullName>
    </alternativeName>
</protein>
<dbReference type="NCBIfam" id="NF002091">
    <property type="entry name" value="PRK00924.1"/>
    <property type="match status" value="1"/>
</dbReference>
<evidence type="ECO:0000256" key="2">
    <source>
        <dbReference type="ARBA" id="ARBA00008086"/>
    </source>
</evidence>
<evidence type="ECO:0000256" key="5">
    <source>
        <dbReference type="ARBA" id="ARBA00023235"/>
    </source>
</evidence>